<evidence type="ECO:0000313" key="6">
    <source>
        <dbReference type="Proteomes" id="UP001497744"/>
    </source>
</evidence>
<dbReference type="GO" id="GO:0003746">
    <property type="term" value="F:translation elongation factor activity"/>
    <property type="evidence" value="ECO:0007669"/>
    <property type="project" value="UniProtKB-KW"/>
</dbReference>
<dbReference type="PROSITE" id="PS51722">
    <property type="entry name" value="G_TR_2"/>
    <property type="match status" value="1"/>
</dbReference>
<evidence type="ECO:0000313" key="5">
    <source>
        <dbReference type="EMBL" id="GIX60960.1"/>
    </source>
</evidence>
<organism evidence="5 6">
    <name type="scientific">Babesia caballi</name>
    <dbReference type="NCBI Taxonomy" id="5871"/>
    <lineage>
        <taxon>Eukaryota</taxon>
        <taxon>Sar</taxon>
        <taxon>Alveolata</taxon>
        <taxon>Apicomplexa</taxon>
        <taxon>Aconoidasida</taxon>
        <taxon>Piroplasmida</taxon>
        <taxon>Babesiidae</taxon>
        <taxon>Babesia</taxon>
    </lineage>
</organism>
<feature type="domain" description="Tr-type G" evidence="4">
    <location>
        <begin position="128"/>
        <end position="379"/>
    </location>
</feature>
<feature type="compositionally biased region" description="Polar residues" evidence="3">
    <location>
        <begin position="99"/>
        <end position="121"/>
    </location>
</feature>
<accession>A0AAV4LNE2</accession>
<keyword evidence="1" id="KW-0547">Nucleotide-binding</keyword>
<keyword evidence="5" id="KW-0251">Elongation factor</keyword>
<dbReference type="AlphaFoldDB" id="A0AAV4LNE2"/>
<dbReference type="Pfam" id="PF00009">
    <property type="entry name" value="GTP_EFTU"/>
    <property type="match status" value="1"/>
</dbReference>
<gene>
    <name evidence="5" type="ORF">BcabD6B2_03950</name>
</gene>
<dbReference type="PANTHER" id="PTHR23115">
    <property type="entry name" value="TRANSLATION FACTOR"/>
    <property type="match status" value="1"/>
</dbReference>
<dbReference type="InterPro" id="IPR000795">
    <property type="entry name" value="T_Tr_GTP-bd_dom"/>
</dbReference>
<evidence type="ECO:0000256" key="3">
    <source>
        <dbReference type="SAM" id="MobiDB-lite"/>
    </source>
</evidence>
<dbReference type="GeneID" id="94192443"/>
<feature type="region of interest" description="Disordered" evidence="3">
    <location>
        <begin position="1"/>
        <end position="124"/>
    </location>
</feature>
<proteinExistence type="predicted"/>
<dbReference type="InterPro" id="IPR050100">
    <property type="entry name" value="TRAFAC_GTPase_members"/>
</dbReference>
<dbReference type="PRINTS" id="PR00315">
    <property type="entry name" value="ELONGATNFCT"/>
</dbReference>
<dbReference type="GO" id="GO:0003924">
    <property type="term" value="F:GTPase activity"/>
    <property type="evidence" value="ECO:0007669"/>
    <property type="project" value="InterPro"/>
</dbReference>
<evidence type="ECO:0000256" key="1">
    <source>
        <dbReference type="ARBA" id="ARBA00022741"/>
    </source>
</evidence>
<feature type="compositionally biased region" description="Acidic residues" evidence="3">
    <location>
        <begin position="19"/>
        <end position="28"/>
    </location>
</feature>
<comment type="caution">
    <text evidence="5">The sequence shown here is derived from an EMBL/GenBank/DDBJ whole genome shotgun (WGS) entry which is preliminary data.</text>
</comment>
<dbReference type="Proteomes" id="UP001497744">
    <property type="component" value="Unassembled WGS sequence"/>
</dbReference>
<evidence type="ECO:0000256" key="2">
    <source>
        <dbReference type="ARBA" id="ARBA00023134"/>
    </source>
</evidence>
<evidence type="ECO:0000259" key="4">
    <source>
        <dbReference type="PROSITE" id="PS51722"/>
    </source>
</evidence>
<dbReference type="SUPFAM" id="SSF52540">
    <property type="entry name" value="P-loop containing nucleoside triphosphate hydrolases"/>
    <property type="match status" value="1"/>
</dbReference>
<dbReference type="RefSeq" id="XP_067713031.1">
    <property type="nucleotide sequence ID" value="XM_067856930.1"/>
</dbReference>
<keyword evidence="2" id="KW-0342">GTP-binding</keyword>
<feature type="compositionally biased region" description="Polar residues" evidence="3">
    <location>
        <begin position="68"/>
        <end position="82"/>
    </location>
</feature>
<reference evidence="5 6" key="1">
    <citation type="submission" date="2021-06" db="EMBL/GenBank/DDBJ databases">
        <title>Genome sequence of Babesia caballi.</title>
        <authorList>
            <person name="Yamagishi J."/>
            <person name="Kidaka T."/>
            <person name="Ochi A."/>
        </authorList>
    </citation>
    <scope>NUCLEOTIDE SEQUENCE [LARGE SCALE GENOMIC DNA]</scope>
    <source>
        <strain evidence="5">USDA-D6B2</strain>
    </source>
</reference>
<dbReference type="GO" id="GO:0005525">
    <property type="term" value="F:GTP binding"/>
    <property type="evidence" value="ECO:0007669"/>
    <property type="project" value="UniProtKB-KW"/>
</dbReference>
<dbReference type="Gene3D" id="3.40.50.300">
    <property type="entry name" value="P-loop containing nucleotide triphosphate hydrolases"/>
    <property type="match status" value="1"/>
</dbReference>
<name>A0AAV4LNE2_BABCB</name>
<keyword evidence="6" id="KW-1185">Reference proteome</keyword>
<sequence>MSPPRRDTAYDSESSYSDSDVDVSDYDDFVVPVHKKGQPRRGGATPLQQRPKAHFTAGTTHPSHKNVKSSSTTPGGTTNRGATQHPGLCSLKPSAASKPGQSIASTPKTTAYGSFKTPTGSEDSDPRFPVLNLVVCGRVDVGKSTLLGHLLKLLGAVDSRSFRDADLSWILDQGEDERSRGITIDPTKASAVIDVPVPPATAASATYTATSGTAGTDAAILNDACTAKNVTGENAHPGASFRVKLNFIDTPGHHDLVSSLVRGAVFATAAVVIVDVLDFLKQDPNGFFEQHFFLLWSLGVRHFIICVNKLDRCDSRDPFDQAERLVRERVSPYASSVTLFVIPTSGLRGLNLVHRDPAWGDGFSLVDALRAIARYNTLGRASTGITAAEGQSETGTSVASPGGTNGTAPDWQLPEGAVLCHIFDMWEVSKTQVGCACFSETVVRAPCKLVSLPSGNPVTCSEFSCLTPDVDGNPNTRPSLKRDDGPDDLSSLIGSMSLSKSTWAAKHDFVDSMILRGQEIQALVGDRLLVDLGTLERVKAGTGPLVEASQLICYVSVCPTSRHKLTIGFGLEVFVGYFQTSASVALLWEHVSRGKWKRVTSLWPGREGVLVLNLGGPLFVQPVPLGVASCAAPQEPPCDPSAGISTPTGRRLSLLSRALLKTGGDVVAGGAIVDHTPQ</sequence>
<keyword evidence="5" id="KW-0648">Protein biosynthesis</keyword>
<dbReference type="EMBL" id="BPLF01000001">
    <property type="protein sequence ID" value="GIX60960.1"/>
    <property type="molecule type" value="Genomic_DNA"/>
</dbReference>
<protein>
    <submittedName>
        <fullName evidence="5">Translation elongation factor 1-alpha</fullName>
    </submittedName>
</protein>
<dbReference type="InterPro" id="IPR027417">
    <property type="entry name" value="P-loop_NTPase"/>
</dbReference>